<evidence type="ECO:0000313" key="3">
    <source>
        <dbReference type="Proteomes" id="UP000286415"/>
    </source>
</evidence>
<proteinExistence type="predicted"/>
<sequence>MWRIHRISGYRARLFPVAKAFSISRVFDVHQSSRSTLRLFTIWRLMDLGAPSYSLPAGTEFLWSFDCMGEVGQIALNAANITSSTFCHAASTCSLPVQWIGMLLAELRGSVRRARTVARSGSTESTVELQLVAAGLRNVNGYAESSYWPETVDDQQTTGGFALRCRLRIDCPDVIPRSSDDQIVHSYRPQGSQSRHQKGVTADPLLIFMRGNDRKQVQLFRLPHLVETGVGYPIGTKNARKANRRN</sequence>
<dbReference type="InParanoid" id="A0A419Q3H3"/>
<protein>
    <submittedName>
        <fullName evidence="2">Uncharacterized protein</fullName>
    </submittedName>
</protein>
<feature type="region of interest" description="Disordered" evidence="1">
    <location>
        <begin position="180"/>
        <end position="199"/>
    </location>
</feature>
<keyword evidence="3" id="KW-1185">Reference proteome</keyword>
<evidence type="ECO:0000256" key="1">
    <source>
        <dbReference type="SAM" id="MobiDB-lite"/>
    </source>
</evidence>
<name>A0A419Q3H3_CLOSI</name>
<reference evidence="2 3" key="2">
    <citation type="journal article" date="2021" name="Genomics">
        <title>High-quality reference genome for Clonorchis sinensis.</title>
        <authorList>
            <person name="Young N.D."/>
            <person name="Stroehlein A.J."/>
            <person name="Kinkar L."/>
            <person name="Wang T."/>
            <person name="Sohn W.M."/>
            <person name="Chang B.C.H."/>
            <person name="Kaur P."/>
            <person name="Weisz D."/>
            <person name="Dudchenko O."/>
            <person name="Aiden E.L."/>
            <person name="Korhonen P.K."/>
            <person name="Gasser R.B."/>
        </authorList>
    </citation>
    <scope>NUCLEOTIDE SEQUENCE [LARGE SCALE GENOMIC DNA]</scope>
    <source>
        <strain evidence="2">Cs-k2</strain>
    </source>
</reference>
<reference evidence="2 3" key="1">
    <citation type="journal article" date="2018" name="Biotechnol. Adv.">
        <title>Improved genomic resources and new bioinformatic workflow for the carcinogenic parasite Clonorchis sinensis: Biotechnological implications.</title>
        <authorList>
            <person name="Wang D."/>
            <person name="Korhonen P.K."/>
            <person name="Gasser R.B."/>
            <person name="Young N.D."/>
        </authorList>
    </citation>
    <scope>NUCLEOTIDE SEQUENCE [LARGE SCALE GENOMIC DNA]</scope>
    <source>
        <strain evidence="2">Cs-k2</strain>
    </source>
</reference>
<dbReference type="EMBL" id="NIRI02000010">
    <property type="protein sequence ID" value="KAG5454176.1"/>
    <property type="molecule type" value="Genomic_DNA"/>
</dbReference>
<gene>
    <name evidence="2" type="ORF">CSKR_111164</name>
</gene>
<accession>A0A419Q3H3</accession>
<evidence type="ECO:0000313" key="2">
    <source>
        <dbReference type="EMBL" id="KAG5454176.1"/>
    </source>
</evidence>
<organism evidence="2 3">
    <name type="scientific">Clonorchis sinensis</name>
    <name type="common">Chinese liver fluke</name>
    <dbReference type="NCBI Taxonomy" id="79923"/>
    <lineage>
        <taxon>Eukaryota</taxon>
        <taxon>Metazoa</taxon>
        <taxon>Spiralia</taxon>
        <taxon>Lophotrochozoa</taxon>
        <taxon>Platyhelminthes</taxon>
        <taxon>Trematoda</taxon>
        <taxon>Digenea</taxon>
        <taxon>Opisthorchiida</taxon>
        <taxon>Opisthorchiata</taxon>
        <taxon>Opisthorchiidae</taxon>
        <taxon>Clonorchis</taxon>
    </lineage>
</organism>
<dbReference type="AlphaFoldDB" id="A0A419Q3H3"/>
<comment type="caution">
    <text evidence="2">The sequence shown here is derived from an EMBL/GenBank/DDBJ whole genome shotgun (WGS) entry which is preliminary data.</text>
</comment>
<dbReference type="Proteomes" id="UP000286415">
    <property type="component" value="Unassembled WGS sequence"/>
</dbReference>